<protein>
    <recommendedName>
        <fullName evidence="9">TRAF3-interacting protein 1</fullName>
    </recommendedName>
</protein>
<evidence type="ECO:0000313" key="11">
    <source>
        <dbReference type="EMBL" id="CAI8036159.1"/>
    </source>
</evidence>
<evidence type="ECO:0000256" key="2">
    <source>
        <dbReference type="ARBA" id="ARBA00004430"/>
    </source>
</evidence>
<evidence type="ECO:0000256" key="4">
    <source>
        <dbReference type="ARBA" id="ARBA00022794"/>
    </source>
</evidence>
<keyword evidence="5" id="KW-0175">Coiled coil</keyword>
<dbReference type="GO" id="GO:0008017">
    <property type="term" value="F:microtubule binding"/>
    <property type="evidence" value="ECO:0007669"/>
    <property type="project" value="InterPro"/>
</dbReference>
<dbReference type="FunFam" id="1.10.418.50:FF:000001">
    <property type="entry name" value="TRAF3-interacting protein 1 isoform X1"/>
    <property type="match status" value="1"/>
</dbReference>
<dbReference type="GO" id="GO:0036064">
    <property type="term" value="C:ciliary basal body"/>
    <property type="evidence" value="ECO:0007669"/>
    <property type="project" value="TreeGrafter"/>
</dbReference>
<dbReference type="InterPro" id="IPR042576">
    <property type="entry name" value="TRAF3IP1_N_sf"/>
</dbReference>
<dbReference type="PANTHER" id="PTHR31363:SF0">
    <property type="entry name" value="TRAF3-INTERACTING PROTEIN 1"/>
    <property type="match status" value="1"/>
</dbReference>
<keyword evidence="7" id="KW-0966">Cell projection</keyword>
<evidence type="ECO:0000256" key="1">
    <source>
        <dbReference type="ARBA" id="ARBA00004120"/>
    </source>
</evidence>
<comment type="caution">
    <text evidence="11">The sequence shown here is derived from an EMBL/GenBank/DDBJ whole genome shotgun (WGS) entry which is preliminary data.</text>
</comment>
<reference evidence="11" key="1">
    <citation type="submission" date="2023-03" db="EMBL/GenBank/DDBJ databases">
        <authorList>
            <person name="Steffen K."/>
            <person name="Cardenas P."/>
        </authorList>
    </citation>
    <scope>NUCLEOTIDE SEQUENCE</scope>
</reference>
<dbReference type="AlphaFoldDB" id="A0AA35WX69"/>
<evidence type="ECO:0000256" key="9">
    <source>
        <dbReference type="ARBA" id="ARBA00070492"/>
    </source>
</evidence>
<keyword evidence="6" id="KW-0206">Cytoskeleton</keyword>
<dbReference type="InterPro" id="IPR018799">
    <property type="entry name" value="TRAF3IP1"/>
</dbReference>
<evidence type="ECO:0000256" key="3">
    <source>
        <dbReference type="ARBA" id="ARBA00022490"/>
    </source>
</evidence>
<accession>A0AA35WX69</accession>
<dbReference type="GO" id="GO:0005930">
    <property type="term" value="C:axoneme"/>
    <property type="evidence" value="ECO:0007669"/>
    <property type="project" value="UniProtKB-SubCell"/>
</dbReference>
<evidence type="ECO:0000256" key="7">
    <source>
        <dbReference type="ARBA" id="ARBA00023273"/>
    </source>
</evidence>
<dbReference type="Proteomes" id="UP001174909">
    <property type="component" value="Unassembled WGS sequence"/>
</dbReference>
<dbReference type="GO" id="GO:0060271">
    <property type="term" value="P:cilium assembly"/>
    <property type="evidence" value="ECO:0007669"/>
    <property type="project" value="TreeGrafter"/>
</dbReference>
<keyword evidence="3" id="KW-0963">Cytoplasm</keyword>
<evidence type="ECO:0000256" key="5">
    <source>
        <dbReference type="ARBA" id="ARBA00023054"/>
    </source>
</evidence>
<dbReference type="InterPro" id="IPR040468">
    <property type="entry name" value="TRAF3IP1_N"/>
</dbReference>
<dbReference type="Pfam" id="PF10243">
    <property type="entry name" value="MIP-T3"/>
    <property type="match status" value="1"/>
</dbReference>
<keyword evidence="4" id="KW-0970">Cilium biogenesis/degradation</keyword>
<dbReference type="GO" id="GO:0030992">
    <property type="term" value="C:intraciliary transport particle B"/>
    <property type="evidence" value="ECO:0007669"/>
    <property type="project" value="TreeGrafter"/>
</dbReference>
<keyword evidence="12" id="KW-1185">Reference proteome</keyword>
<proteinExistence type="inferred from homology"/>
<sequence>MATASVDQATLKRTIDTLSKIIKKPPLTEKLLNRPPFRYIHDIIREISKATGFFDGLYTGAELDAKSFQDKESKIAFLQKTIDVLSFVQGEVVRVRASKIVAGQEAEKTNELLQLLSIAILKKSDSGEAIRRILNGERPVHKRR</sequence>
<feature type="non-terminal residue" evidence="11">
    <location>
        <position position="144"/>
    </location>
</feature>
<evidence type="ECO:0000259" key="10">
    <source>
        <dbReference type="Pfam" id="PF10243"/>
    </source>
</evidence>
<evidence type="ECO:0000313" key="12">
    <source>
        <dbReference type="Proteomes" id="UP001174909"/>
    </source>
</evidence>
<comment type="subcellular location">
    <subcellularLocation>
        <location evidence="2">Cytoplasm</location>
        <location evidence="2">Cytoskeleton</location>
        <location evidence="2">Cilium axoneme</location>
    </subcellularLocation>
    <subcellularLocation>
        <location evidence="1">Cytoplasm</location>
        <location evidence="1">Cytoskeleton</location>
        <location evidence="1">Cilium basal body</location>
    </subcellularLocation>
</comment>
<feature type="domain" description="TRAF3-interacting protein 1 N-terminal" evidence="10">
    <location>
        <begin position="11"/>
        <end position="117"/>
    </location>
</feature>
<dbReference type="GO" id="GO:0042073">
    <property type="term" value="P:intraciliary transport"/>
    <property type="evidence" value="ECO:0007669"/>
    <property type="project" value="TreeGrafter"/>
</dbReference>
<dbReference type="PANTHER" id="PTHR31363">
    <property type="entry name" value="TRAF3-INTERACTING PROTEIN 1"/>
    <property type="match status" value="1"/>
</dbReference>
<gene>
    <name evidence="11" type="ORF">GBAR_LOCUS20285</name>
</gene>
<organism evidence="11 12">
    <name type="scientific">Geodia barretti</name>
    <name type="common">Barrett's horny sponge</name>
    <dbReference type="NCBI Taxonomy" id="519541"/>
    <lineage>
        <taxon>Eukaryota</taxon>
        <taxon>Metazoa</taxon>
        <taxon>Porifera</taxon>
        <taxon>Demospongiae</taxon>
        <taxon>Heteroscleromorpha</taxon>
        <taxon>Tetractinellida</taxon>
        <taxon>Astrophorina</taxon>
        <taxon>Geodiidae</taxon>
        <taxon>Geodia</taxon>
    </lineage>
</organism>
<evidence type="ECO:0000256" key="6">
    <source>
        <dbReference type="ARBA" id="ARBA00023212"/>
    </source>
</evidence>
<dbReference type="GO" id="GO:0048513">
    <property type="term" value="P:animal organ development"/>
    <property type="evidence" value="ECO:0007669"/>
    <property type="project" value="UniProtKB-ARBA"/>
</dbReference>
<dbReference type="Gene3D" id="1.10.418.50">
    <property type="entry name" value="Microtubule-binding protein MIP-T3"/>
    <property type="match status" value="1"/>
</dbReference>
<comment type="similarity">
    <text evidence="8">Belongs to the TRAF3IP1 family.</text>
</comment>
<name>A0AA35WX69_GEOBA</name>
<dbReference type="EMBL" id="CASHTH010002848">
    <property type="protein sequence ID" value="CAI8036159.1"/>
    <property type="molecule type" value="Genomic_DNA"/>
</dbReference>
<evidence type="ECO:0000256" key="8">
    <source>
        <dbReference type="ARBA" id="ARBA00043971"/>
    </source>
</evidence>
<dbReference type="GO" id="GO:0070507">
    <property type="term" value="P:regulation of microtubule cytoskeleton organization"/>
    <property type="evidence" value="ECO:0007669"/>
    <property type="project" value="TreeGrafter"/>
</dbReference>
<dbReference type="GO" id="GO:0048731">
    <property type="term" value="P:system development"/>
    <property type="evidence" value="ECO:0007669"/>
    <property type="project" value="UniProtKB-ARBA"/>
</dbReference>